<dbReference type="SUPFAM" id="SSF158442">
    <property type="entry name" value="DsbB-like"/>
    <property type="match status" value="1"/>
</dbReference>
<dbReference type="Proteomes" id="UP000194137">
    <property type="component" value="Chromosome"/>
</dbReference>
<gene>
    <name evidence="5" type="ORF">CAK95_04620</name>
</gene>
<comment type="subcellular location">
    <subcellularLocation>
        <location evidence="1">Membrane</location>
        <topology evidence="1">Multi-pass membrane protein</topology>
    </subcellularLocation>
</comment>
<name>A0A1W6ZNU4_9HYPH</name>
<organism evidence="5 6">
    <name type="scientific">Pseudorhodoplanes sinuspersici</name>
    <dbReference type="NCBI Taxonomy" id="1235591"/>
    <lineage>
        <taxon>Bacteria</taxon>
        <taxon>Pseudomonadati</taxon>
        <taxon>Pseudomonadota</taxon>
        <taxon>Alphaproteobacteria</taxon>
        <taxon>Hyphomicrobiales</taxon>
        <taxon>Pseudorhodoplanes</taxon>
    </lineage>
</organism>
<dbReference type="Pfam" id="PF02600">
    <property type="entry name" value="DsbB"/>
    <property type="match status" value="1"/>
</dbReference>
<keyword evidence="4" id="KW-0472">Membrane</keyword>
<reference evidence="5 6" key="1">
    <citation type="submission" date="2017-05" db="EMBL/GenBank/DDBJ databases">
        <title>Full genome sequence of Pseudorhodoplanes sinuspersici.</title>
        <authorList>
            <person name="Dastgheib S.M.M."/>
            <person name="Shavandi M."/>
            <person name="Tirandaz H."/>
        </authorList>
    </citation>
    <scope>NUCLEOTIDE SEQUENCE [LARGE SCALE GENOMIC DNA]</scope>
    <source>
        <strain evidence="5 6">RIPI110</strain>
    </source>
</reference>
<dbReference type="GO" id="GO:0006457">
    <property type="term" value="P:protein folding"/>
    <property type="evidence" value="ECO:0007669"/>
    <property type="project" value="InterPro"/>
</dbReference>
<evidence type="ECO:0000256" key="1">
    <source>
        <dbReference type="ARBA" id="ARBA00004141"/>
    </source>
</evidence>
<evidence type="ECO:0000313" key="6">
    <source>
        <dbReference type="Proteomes" id="UP000194137"/>
    </source>
</evidence>
<evidence type="ECO:0000313" key="5">
    <source>
        <dbReference type="EMBL" id="ARP98454.1"/>
    </source>
</evidence>
<sequence length="184" mass="19565">MSQLSVFEDWKRNEPVKLAAGAVALLGLATIGGAWFFQLVMGLPPCPLCLEQRYAYYFAIPLAVLVLLGVSFGASRKVLVAALAVIALGMLWNAGLGAYHAGVEWKFWAGPQDCSGALNDLGTAGGLLDKLKSIRVVRCDEIPWSFLGISLAGYNAIISLVLSLIAAWGALAAYRTLPAPEKLT</sequence>
<keyword evidence="2" id="KW-0812">Transmembrane</keyword>
<dbReference type="KEGG" id="psin:CAK95_04620"/>
<accession>A0A1W6ZNU4</accession>
<dbReference type="GO" id="GO:0015035">
    <property type="term" value="F:protein-disulfide reductase activity"/>
    <property type="evidence" value="ECO:0007669"/>
    <property type="project" value="InterPro"/>
</dbReference>
<dbReference type="RefSeq" id="WP_086086873.1">
    <property type="nucleotide sequence ID" value="NZ_CP021112.1"/>
</dbReference>
<evidence type="ECO:0000256" key="2">
    <source>
        <dbReference type="ARBA" id="ARBA00022692"/>
    </source>
</evidence>
<dbReference type="OrthoDB" id="9808637at2"/>
<evidence type="ECO:0000256" key="4">
    <source>
        <dbReference type="ARBA" id="ARBA00023136"/>
    </source>
</evidence>
<dbReference type="InterPro" id="IPR024199">
    <property type="entry name" value="Uncharacterised_DsbB"/>
</dbReference>
<dbReference type="PIRSF" id="PIRSF033913">
    <property type="entry name" value="S-S_format_DsbB"/>
    <property type="match status" value="1"/>
</dbReference>
<dbReference type="EMBL" id="CP021112">
    <property type="protein sequence ID" value="ARP98454.1"/>
    <property type="molecule type" value="Genomic_DNA"/>
</dbReference>
<keyword evidence="3" id="KW-1133">Transmembrane helix</keyword>
<keyword evidence="6" id="KW-1185">Reference proteome</keyword>
<protein>
    <submittedName>
        <fullName evidence="5">Disulfide bond formation protein B</fullName>
    </submittedName>
</protein>
<dbReference type="STRING" id="1235591.CAK95_04620"/>
<proteinExistence type="predicted"/>
<dbReference type="InterPro" id="IPR023380">
    <property type="entry name" value="DsbB-like_sf"/>
</dbReference>
<evidence type="ECO:0000256" key="3">
    <source>
        <dbReference type="ARBA" id="ARBA00022989"/>
    </source>
</evidence>
<dbReference type="GO" id="GO:0016020">
    <property type="term" value="C:membrane"/>
    <property type="evidence" value="ECO:0007669"/>
    <property type="project" value="UniProtKB-SubCell"/>
</dbReference>
<dbReference type="Gene3D" id="1.20.1550.10">
    <property type="entry name" value="DsbB-like"/>
    <property type="match status" value="1"/>
</dbReference>
<dbReference type="AlphaFoldDB" id="A0A1W6ZNU4"/>
<dbReference type="InterPro" id="IPR003752">
    <property type="entry name" value="DiS_bond_form_DsbB/BdbC"/>
</dbReference>